<dbReference type="Proteomes" id="UP000185728">
    <property type="component" value="Unassembled WGS sequence"/>
</dbReference>
<sequence>MDVLGDRAAFGPQYVFGAFDPPDVLSGGAILFLKSLIIFYI</sequence>
<keyword evidence="2" id="KW-1185">Reference proteome</keyword>
<gene>
    <name evidence="1" type="ORF">SAMN05421766_104759</name>
</gene>
<organism evidence="1 2">
    <name type="scientific">Zobellia uliginosa</name>
    <dbReference type="NCBI Taxonomy" id="143224"/>
    <lineage>
        <taxon>Bacteria</taxon>
        <taxon>Pseudomonadati</taxon>
        <taxon>Bacteroidota</taxon>
        <taxon>Flavobacteriia</taxon>
        <taxon>Flavobacteriales</taxon>
        <taxon>Flavobacteriaceae</taxon>
        <taxon>Zobellia</taxon>
    </lineage>
</organism>
<reference evidence="1 2" key="1">
    <citation type="submission" date="2017-01" db="EMBL/GenBank/DDBJ databases">
        <authorList>
            <person name="Varghese N."/>
            <person name="Submissions S."/>
        </authorList>
    </citation>
    <scope>NUCLEOTIDE SEQUENCE [LARGE SCALE GENOMIC DNA]</scope>
    <source>
        <strain evidence="1 2">DSM 2061</strain>
    </source>
</reference>
<name>A0ABY1L004_9FLAO</name>
<protein>
    <submittedName>
        <fullName evidence="1">Uncharacterized protein</fullName>
    </submittedName>
</protein>
<dbReference type="EMBL" id="FTOB01000004">
    <property type="protein sequence ID" value="SIS90216.1"/>
    <property type="molecule type" value="Genomic_DNA"/>
</dbReference>
<proteinExistence type="predicted"/>
<comment type="caution">
    <text evidence="1">The sequence shown here is derived from an EMBL/GenBank/DDBJ whole genome shotgun (WGS) entry which is preliminary data.</text>
</comment>
<evidence type="ECO:0000313" key="2">
    <source>
        <dbReference type="Proteomes" id="UP000185728"/>
    </source>
</evidence>
<accession>A0ABY1L004</accession>
<evidence type="ECO:0000313" key="1">
    <source>
        <dbReference type="EMBL" id="SIS90216.1"/>
    </source>
</evidence>